<evidence type="ECO:0000313" key="3">
    <source>
        <dbReference type="Proteomes" id="UP000194546"/>
    </source>
</evidence>
<gene>
    <name evidence="2" type="ORF">PAMC26510_29440</name>
</gene>
<dbReference type="AlphaFoldDB" id="A0A242MAS3"/>
<dbReference type="Proteomes" id="UP000194546">
    <property type="component" value="Unassembled WGS sequence"/>
</dbReference>
<feature type="compositionally biased region" description="Polar residues" evidence="1">
    <location>
        <begin position="1"/>
        <end position="13"/>
    </location>
</feature>
<reference evidence="2 3" key="1">
    <citation type="submission" date="2017-03" db="EMBL/GenBank/DDBJ databases">
        <title>Genome analysis of strain PAMC 26510.</title>
        <authorList>
            <person name="Oh H.-M."/>
            <person name="Yang J.-A."/>
        </authorList>
    </citation>
    <scope>NUCLEOTIDE SEQUENCE [LARGE SCALE GENOMIC DNA]</scope>
    <source>
        <strain evidence="2 3">PAMC 26510</strain>
    </source>
</reference>
<dbReference type="EMBL" id="NBTY01000174">
    <property type="protein sequence ID" value="OTP68239.1"/>
    <property type="molecule type" value="Genomic_DNA"/>
</dbReference>
<comment type="caution">
    <text evidence="2">The sequence shown here is derived from an EMBL/GenBank/DDBJ whole genome shotgun (WGS) entry which is preliminary data.</text>
</comment>
<name>A0A242MAS3_CABSO</name>
<organism evidence="2 3">
    <name type="scientific">Caballeronia sordidicola</name>
    <name type="common">Burkholderia sordidicola</name>
    <dbReference type="NCBI Taxonomy" id="196367"/>
    <lineage>
        <taxon>Bacteria</taxon>
        <taxon>Pseudomonadati</taxon>
        <taxon>Pseudomonadota</taxon>
        <taxon>Betaproteobacteria</taxon>
        <taxon>Burkholderiales</taxon>
        <taxon>Burkholderiaceae</taxon>
        <taxon>Caballeronia</taxon>
    </lineage>
</organism>
<feature type="region of interest" description="Disordered" evidence="1">
    <location>
        <begin position="1"/>
        <end position="24"/>
    </location>
</feature>
<proteinExistence type="predicted"/>
<protein>
    <submittedName>
        <fullName evidence="2">Uncharacterized protein</fullName>
    </submittedName>
</protein>
<accession>A0A242MAS3</accession>
<evidence type="ECO:0000313" key="2">
    <source>
        <dbReference type="EMBL" id="OTP68239.1"/>
    </source>
</evidence>
<sequence length="39" mass="4044">MTFSIPEASNNARVLTRSPAKGPNAVTSRVIPALACSTN</sequence>
<evidence type="ECO:0000256" key="1">
    <source>
        <dbReference type="SAM" id="MobiDB-lite"/>
    </source>
</evidence>